<feature type="transmembrane region" description="Helical" evidence="8">
    <location>
        <begin position="253"/>
        <end position="274"/>
    </location>
</feature>
<evidence type="ECO:0000256" key="5">
    <source>
        <dbReference type="ARBA" id="ARBA00022692"/>
    </source>
</evidence>
<sequence>MPVHHADRSRKAVEGGVTMQLILLMATKEFIHILRDKRTIFLLFLAPLVTFVLFSYMYTGQRVTDMTLVIVDQDHSTLSRELINEFGQSELFSYQGLVDSYEEVEKRLQEGKTDVAVIIPEHFNRDVKDGRPTTVMTLVDGTNMLISNGATKGATQVLQTLSAGVSLRLMEANGIVPAKAMSILQPINSTIRIGYNPTYNYRIFLLFGLVATVLQQVLLTTMAGSFCREKDKGTNMILVASRISANQVVLGKIIPYFTISLLNIFLLILLANVTAGIGVRGNGFDLFCVALGFVLALVGMASLISVLVPDELRANQILLLIAAPSFLISGFTWPLSKMPALIVGLSNCLPLTQFLSAFRIVGMKGASLTAVPKEMAALYGIGLIGIMLSIEVWKTQREKGKLLKLN</sequence>
<feature type="transmembrane region" description="Helical" evidence="8">
    <location>
        <begin position="340"/>
        <end position="361"/>
    </location>
</feature>
<evidence type="ECO:0000256" key="2">
    <source>
        <dbReference type="ARBA" id="ARBA00007783"/>
    </source>
</evidence>
<evidence type="ECO:0000313" key="11">
    <source>
        <dbReference type="Proteomes" id="UP000430670"/>
    </source>
</evidence>
<feature type="transmembrane region" description="Helical" evidence="8">
    <location>
        <begin position="314"/>
        <end position="333"/>
    </location>
</feature>
<gene>
    <name evidence="10" type="ORF">GJ688_16865</name>
</gene>
<proteinExistence type="inferred from homology"/>
<keyword evidence="5 8" id="KW-0812">Transmembrane</keyword>
<dbReference type="InterPro" id="IPR047817">
    <property type="entry name" value="ABC2_TM_bact-type"/>
</dbReference>
<evidence type="ECO:0000256" key="7">
    <source>
        <dbReference type="ARBA" id="ARBA00023136"/>
    </source>
</evidence>
<keyword evidence="11" id="KW-1185">Reference proteome</keyword>
<comment type="similarity">
    <text evidence="2">Belongs to the ABC-2 integral membrane protein family.</text>
</comment>
<dbReference type="PROSITE" id="PS51012">
    <property type="entry name" value="ABC_TM2"/>
    <property type="match status" value="1"/>
</dbReference>
<accession>A0A6I3SNJ9</accession>
<keyword evidence="3" id="KW-0813">Transport</keyword>
<dbReference type="InterPro" id="IPR013525">
    <property type="entry name" value="ABC2_TM"/>
</dbReference>
<feature type="transmembrane region" description="Helical" evidence="8">
    <location>
        <begin position="203"/>
        <end position="226"/>
    </location>
</feature>
<keyword evidence="7 8" id="KW-0472">Membrane</keyword>
<dbReference type="EMBL" id="WNKU01000029">
    <property type="protein sequence ID" value="MTV50613.1"/>
    <property type="molecule type" value="Genomic_DNA"/>
</dbReference>
<evidence type="ECO:0000256" key="6">
    <source>
        <dbReference type="ARBA" id="ARBA00022989"/>
    </source>
</evidence>
<dbReference type="InterPro" id="IPR051449">
    <property type="entry name" value="ABC-2_transporter_component"/>
</dbReference>
<dbReference type="AlphaFoldDB" id="A0A6I3SNJ9"/>
<reference evidence="10 11" key="1">
    <citation type="submission" date="2019-11" db="EMBL/GenBank/DDBJ databases">
        <title>Whole-genome sequence of a the green, strictly anaerobic photosynthetic bacterium Heliobacillus mobilis DSM 6151.</title>
        <authorList>
            <person name="Kyndt J.A."/>
            <person name="Meyer T.E."/>
        </authorList>
    </citation>
    <scope>NUCLEOTIDE SEQUENCE [LARGE SCALE GENOMIC DNA]</scope>
    <source>
        <strain evidence="10 11">DSM 6151</strain>
    </source>
</reference>
<dbReference type="GO" id="GO:0005886">
    <property type="term" value="C:plasma membrane"/>
    <property type="evidence" value="ECO:0007669"/>
    <property type="project" value="UniProtKB-SubCell"/>
</dbReference>
<keyword evidence="4" id="KW-1003">Cell membrane</keyword>
<feature type="transmembrane region" description="Helical" evidence="8">
    <location>
        <begin position="286"/>
        <end position="308"/>
    </location>
</feature>
<feature type="domain" description="ABC transmembrane type-2" evidence="9">
    <location>
        <begin position="168"/>
        <end position="396"/>
    </location>
</feature>
<evidence type="ECO:0000256" key="4">
    <source>
        <dbReference type="ARBA" id="ARBA00022475"/>
    </source>
</evidence>
<dbReference type="Proteomes" id="UP000430670">
    <property type="component" value="Unassembled WGS sequence"/>
</dbReference>
<comment type="caution">
    <text evidence="10">The sequence shown here is derived from an EMBL/GenBank/DDBJ whole genome shotgun (WGS) entry which is preliminary data.</text>
</comment>
<evidence type="ECO:0000313" key="10">
    <source>
        <dbReference type="EMBL" id="MTV50613.1"/>
    </source>
</evidence>
<evidence type="ECO:0000259" key="9">
    <source>
        <dbReference type="PROSITE" id="PS51012"/>
    </source>
</evidence>
<dbReference type="Gene3D" id="3.40.1710.10">
    <property type="entry name" value="abc type-2 transporter like domain"/>
    <property type="match status" value="1"/>
</dbReference>
<organism evidence="10 11">
    <name type="scientific">Heliobacterium mobile</name>
    <name type="common">Heliobacillus mobilis</name>
    <dbReference type="NCBI Taxonomy" id="28064"/>
    <lineage>
        <taxon>Bacteria</taxon>
        <taxon>Bacillati</taxon>
        <taxon>Bacillota</taxon>
        <taxon>Clostridia</taxon>
        <taxon>Eubacteriales</taxon>
        <taxon>Heliobacteriaceae</taxon>
        <taxon>Heliobacterium</taxon>
    </lineage>
</organism>
<evidence type="ECO:0000256" key="1">
    <source>
        <dbReference type="ARBA" id="ARBA00004651"/>
    </source>
</evidence>
<feature type="transmembrane region" description="Helical" evidence="8">
    <location>
        <begin position="376"/>
        <end position="393"/>
    </location>
</feature>
<protein>
    <submittedName>
        <fullName evidence="10">ABC transporter permease subunit</fullName>
    </submittedName>
</protein>
<dbReference type="GO" id="GO:0140359">
    <property type="term" value="F:ABC-type transporter activity"/>
    <property type="evidence" value="ECO:0007669"/>
    <property type="project" value="InterPro"/>
</dbReference>
<comment type="subcellular location">
    <subcellularLocation>
        <location evidence="1">Cell membrane</location>
        <topology evidence="1">Multi-pass membrane protein</topology>
    </subcellularLocation>
</comment>
<dbReference type="PANTHER" id="PTHR30294:SF29">
    <property type="entry name" value="MULTIDRUG ABC TRANSPORTER PERMEASE YBHS-RELATED"/>
    <property type="match status" value="1"/>
</dbReference>
<dbReference type="PANTHER" id="PTHR30294">
    <property type="entry name" value="MEMBRANE COMPONENT OF ABC TRANSPORTER YHHJ-RELATED"/>
    <property type="match status" value="1"/>
</dbReference>
<keyword evidence="6 8" id="KW-1133">Transmembrane helix</keyword>
<evidence type="ECO:0000256" key="8">
    <source>
        <dbReference type="SAM" id="Phobius"/>
    </source>
</evidence>
<feature type="transmembrane region" description="Helical" evidence="8">
    <location>
        <begin position="12"/>
        <end position="34"/>
    </location>
</feature>
<name>A0A6I3SNJ9_HELMO</name>
<evidence type="ECO:0000256" key="3">
    <source>
        <dbReference type="ARBA" id="ARBA00022448"/>
    </source>
</evidence>
<dbReference type="OrthoDB" id="9788252at2"/>
<feature type="transmembrane region" description="Helical" evidence="8">
    <location>
        <begin position="40"/>
        <end position="58"/>
    </location>
</feature>
<dbReference type="Pfam" id="PF12698">
    <property type="entry name" value="ABC2_membrane_3"/>
    <property type="match status" value="1"/>
</dbReference>